<protein>
    <submittedName>
        <fullName evidence="2">Uncharacterized protein</fullName>
    </submittedName>
</protein>
<keyword evidence="1" id="KW-0812">Transmembrane</keyword>
<feature type="transmembrane region" description="Helical" evidence="1">
    <location>
        <begin position="294"/>
        <end position="316"/>
    </location>
</feature>
<evidence type="ECO:0000313" key="2">
    <source>
        <dbReference type="EMBL" id="JAP89177.1"/>
    </source>
</evidence>
<reference evidence="2" key="1">
    <citation type="submission" date="2015-07" db="EMBL/GenBank/DDBJ databases">
        <title>Adaptation to a free-living lifestyle via gene acquisitions in the diplomonad Trepomonas sp. PC1.</title>
        <authorList>
            <person name="Xu F."/>
            <person name="Jerlstrom-Hultqvist J."/>
            <person name="Kolisko M."/>
            <person name="Simpson A.G.B."/>
            <person name="Roger A.J."/>
            <person name="Svard S.G."/>
            <person name="Andersson J.O."/>
        </authorList>
    </citation>
    <scope>NUCLEOTIDE SEQUENCE</scope>
    <source>
        <strain evidence="2">PC1</strain>
    </source>
</reference>
<dbReference type="AlphaFoldDB" id="A0A146JXE9"/>
<proteinExistence type="predicted"/>
<organism evidence="2">
    <name type="scientific">Trepomonas sp. PC1</name>
    <dbReference type="NCBI Taxonomy" id="1076344"/>
    <lineage>
        <taxon>Eukaryota</taxon>
        <taxon>Metamonada</taxon>
        <taxon>Diplomonadida</taxon>
        <taxon>Hexamitidae</taxon>
        <taxon>Hexamitinae</taxon>
        <taxon>Trepomonas</taxon>
    </lineage>
</organism>
<feature type="transmembrane region" description="Helical" evidence="1">
    <location>
        <begin position="322"/>
        <end position="341"/>
    </location>
</feature>
<name>A0A146JXE9_9EUKA</name>
<accession>A0A146JXE9</accession>
<feature type="transmembrane region" description="Helical" evidence="1">
    <location>
        <begin position="230"/>
        <end position="249"/>
    </location>
</feature>
<feature type="transmembrane region" description="Helical" evidence="1">
    <location>
        <begin position="205"/>
        <end position="223"/>
    </location>
</feature>
<feature type="transmembrane region" description="Helical" evidence="1">
    <location>
        <begin position="255"/>
        <end position="273"/>
    </location>
</feature>
<keyword evidence="1" id="KW-0472">Membrane</keyword>
<keyword evidence="1" id="KW-1133">Transmembrane helix</keyword>
<feature type="non-terminal residue" evidence="2">
    <location>
        <position position="1"/>
    </location>
</feature>
<evidence type="ECO:0000256" key="1">
    <source>
        <dbReference type="SAM" id="Phobius"/>
    </source>
</evidence>
<sequence>FESSFISNGLQVAILFVMFLKQFINVDNFFWQSAILGFCQNQFPIPNNFIINDYVPQSQKHNMYLTDTLIRMCGAIIYDIQYLDNGILSQGKRNGESLFMYVFFSKWINFSLIIVCMIMFCVCQLQLLDLIKKNVKQLNLLSPMKFGLNLFKHLFVVKFDNLRSESIMLLIIFIGFRMLTAYVWANIFIFFQEYFYIGDFLRYSQTYWICCLVTSIVIVPILNEIKLRPIIQLFCCLILVLTYATMTVMKSEQSLLLVMVGILGTIRAIANPVSKALIRPFVHKLINLNRIENIVYVLNKTFMVIVSFVLKLSMMAHLSLRVFPGFHFLVALTLLVISALFNIEDCKKLSFVGNS</sequence>
<gene>
    <name evidence="2" type="ORF">TPC1_31328</name>
</gene>
<feature type="transmembrane region" description="Helical" evidence="1">
    <location>
        <begin position="107"/>
        <end position="128"/>
    </location>
</feature>
<dbReference type="EMBL" id="GDID01007429">
    <property type="protein sequence ID" value="JAP89177.1"/>
    <property type="molecule type" value="Transcribed_RNA"/>
</dbReference>
<feature type="transmembrane region" description="Helical" evidence="1">
    <location>
        <begin position="167"/>
        <end position="185"/>
    </location>
</feature>